<feature type="domain" description="Oxidoreductase molybdopterin-binding" evidence="2">
    <location>
        <begin position="30"/>
        <end position="147"/>
    </location>
</feature>
<protein>
    <submittedName>
        <fullName evidence="3">Molybdopterin-dependent oxidoreductase-like protein</fullName>
    </submittedName>
</protein>
<keyword evidence="1" id="KW-0732">Signal</keyword>
<dbReference type="Pfam" id="PF00174">
    <property type="entry name" value="Oxidored_molyb"/>
    <property type="match status" value="1"/>
</dbReference>
<evidence type="ECO:0000313" key="3">
    <source>
        <dbReference type="EMBL" id="TWI89073.1"/>
    </source>
</evidence>
<dbReference type="Gene3D" id="3.90.420.10">
    <property type="entry name" value="Oxidoreductase, molybdopterin-binding domain"/>
    <property type="match status" value="1"/>
</dbReference>
<dbReference type="AlphaFoldDB" id="A0A562T6U1"/>
<organism evidence="3 4">
    <name type="scientific">Chitinophaga japonensis</name>
    <name type="common">Flexibacter japonensis</name>
    <dbReference type="NCBI Taxonomy" id="104662"/>
    <lineage>
        <taxon>Bacteria</taxon>
        <taxon>Pseudomonadati</taxon>
        <taxon>Bacteroidota</taxon>
        <taxon>Chitinophagia</taxon>
        <taxon>Chitinophagales</taxon>
        <taxon>Chitinophagaceae</taxon>
        <taxon>Chitinophaga</taxon>
    </lineage>
</organism>
<evidence type="ECO:0000256" key="1">
    <source>
        <dbReference type="SAM" id="SignalP"/>
    </source>
</evidence>
<dbReference type="OrthoDB" id="482420at2"/>
<name>A0A562T6U1_CHIJA</name>
<evidence type="ECO:0000259" key="2">
    <source>
        <dbReference type="Pfam" id="PF00174"/>
    </source>
</evidence>
<feature type="chain" id="PRO_5021975792" evidence="1">
    <location>
        <begin position="23"/>
        <end position="172"/>
    </location>
</feature>
<reference evidence="3 4" key="1">
    <citation type="journal article" date="2013" name="Stand. Genomic Sci.">
        <title>Genomic Encyclopedia of Type Strains, Phase I: The one thousand microbial genomes (KMG-I) project.</title>
        <authorList>
            <person name="Kyrpides N.C."/>
            <person name="Woyke T."/>
            <person name="Eisen J.A."/>
            <person name="Garrity G."/>
            <person name="Lilburn T.G."/>
            <person name="Beck B.J."/>
            <person name="Whitman W.B."/>
            <person name="Hugenholtz P."/>
            <person name="Klenk H.P."/>
        </authorList>
    </citation>
    <scope>NUCLEOTIDE SEQUENCE [LARGE SCALE GENOMIC DNA]</scope>
    <source>
        <strain evidence="3 4">DSM 13484</strain>
    </source>
</reference>
<sequence length="172" mass="18869">MQYYRTCIPLVLLFLFAMRAAAQDKAAAPSVRVSGEVMRPLTLYAADLAKMPRTTATLQDRGGKAHTYIGVPIQRILERAGVTTGTQLRGENLVKYLLVKCADGYEVLFSLAELDSSFTSRTVILADELDGQPLPAAKGPFRLVVPGEQKPARSCFQVTELEIGYPRLHPSD</sequence>
<dbReference type="InterPro" id="IPR036374">
    <property type="entry name" value="OxRdtase_Mopterin-bd_sf"/>
</dbReference>
<dbReference type="EMBL" id="VLLG01000003">
    <property type="protein sequence ID" value="TWI89073.1"/>
    <property type="molecule type" value="Genomic_DNA"/>
</dbReference>
<dbReference type="RefSeq" id="WP_145715138.1">
    <property type="nucleotide sequence ID" value="NZ_BAAAFY010000001.1"/>
</dbReference>
<feature type="signal peptide" evidence="1">
    <location>
        <begin position="1"/>
        <end position="22"/>
    </location>
</feature>
<gene>
    <name evidence="3" type="ORF">LX66_3166</name>
</gene>
<dbReference type="InterPro" id="IPR000572">
    <property type="entry name" value="OxRdtase_Mopterin-bd_dom"/>
</dbReference>
<keyword evidence="4" id="KW-1185">Reference proteome</keyword>
<accession>A0A562T6U1</accession>
<comment type="caution">
    <text evidence="3">The sequence shown here is derived from an EMBL/GenBank/DDBJ whole genome shotgun (WGS) entry which is preliminary data.</text>
</comment>
<proteinExistence type="predicted"/>
<dbReference type="SUPFAM" id="SSF56524">
    <property type="entry name" value="Oxidoreductase molybdopterin-binding domain"/>
    <property type="match status" value="1"/>
</dbReference>
<dbReference type="Proteomes" id="UP000316778">
    <property type="component" value="Unassembled WGS sequence"/>
</dbReference>
<evidence type="ECO:0000313" key="4">
    <source>
        <dbReference type="Proteomes" id="UP000316778"/>
    </source>
</evidence>